<dbReference type="EMBL" id="CP049074">
    <property type="protein sequence ID" value="QKQ99437.1"/>
    <property type="molecule type" value="Genomic_DNA"/>
</dbReference>
<evidence type="ECO:0000256" key="4">
    <source>
        <dbReference type="ARBA" id="ARBA00023274"/>
    </source>
</evidence>
<sequence length="65" mass="7098">MKKLRILIPEPSSSFLRVKCTNCNNEQVVFSNSSFPARCLSCGTQLVFPNGGKAKIAGEILRQLG</sequence>
<dbReference type="KEGG" id="mten:GWK48_02655"/>
<dbReference type="Pfam" id="PF01667">
    <property type="entry name" value="Ribosomal_S27e"/>
    <property type="match status" value="1"/>
</dbReference>
<keyword evidence="5 6" id="KW-0863">Zinc-finger</keyword>
<accession>A0A6N0NVN4</accession>
<dbReference type="Proteomes" id="UP000509301">
    <property type="component" value="Chromosome"/>
</dbReference>
<evidence type="ECO:0000313" key="7">
    <source>
        <dbReference type="EMBL" id="QKQ99437.1"/>
    </source>
</evidence>
<dbReference type="GO" id="GO:0006412">
    <property type="term" value="P:translation"/>
    <property type="evidence" value="ECO:0007669"/>
    <property type="project" value="UniProtKB-UniRule"/>
</dbReference>
<dbReference type="GeneID" id="55640813"/>
<reference evidence="7 8" key="1">
    <citation type="submission" date="2020-02" db="EMBL/GenBank/DDBJ databases">
        <title>Comparative genome analysis reveals the metabolism and evolution of the thermophilic archaeal genus Metallosphaera.</title>
        <authorList>
            <person name="Jiang C."/>
        </authorList>
    </citation>
    <scope>NUCLEOTIDE SEQUENCE [LARGE SCALE GENOMIC DNA]</scope>
    <source>
        <strain evidence="7 8">Ric-A</strain>
    </source>
</reference>
<dbReference type="RefSeq" id="WP_174629331.1">
    <property type="nucleotide sequence ID" value="NZ_CP049074.1"/>
</dbReference>
<dbReference type="SUPFAM" id="SSF57829">
    <property type="entry name" value="Zn-binding ribosomal proteins"/>
    <property type="match status" value="1"/>
</dbReference>
<evidence type="ECO:0000256" key="1">
    <source>
        <dbReference type="ARBA" id="ARBA00010919"/>
    </source>
</evidence>
<evidence type="ECO:0000256" key="3">
    <source>
        <dbReference type="ARBA" id="ARBA00022980"/>
    </source>
</evidence>
<feature type="binding site" evidence="5">
    <location>
        <position position="23"/>
    </location>
    <ligand>
        <name>Zn(2+)</name>
        <dbReference type="ChEBI" id="CHEBI:29105"/>
    </ligand>
</feature>
<organism evidence="7 8">
    <name type="scientific">Metallosphaera tengchongensis</name>
    <dbReference type="NCBI Taxonomy" id="1532350"/>
    <lineage>
        <taxon>Archaea</taxon>
        <taxon>Thermoproteota</taxon>
        <taxon>Thermoprotei</taxon>
        <taxon>Sulfolobales</taxon>
        <taxon>Sulfolobaceae</taxon>
        <taxon>Metallosphaera</taxon>
    </lineage>
</organism>
<keyword evidence="4 5" id="KW-0687">Ribonucleoprotein</keyword>
<dbReference type="HAMAP" id="MF_00371">
    <property type="entry name" value="Ribosomal_eS27"/>
    <property type="match status" value="1"/>
</dbReference>
<dbReference type="InterPro" id="IPR000592">
    <property type="entry name" value="Ribosomal_eS27"/>
</dbReference>
<comment type="subunit">
    <text evidence="5">Part of the 30S ribosomal subunit.</text>
</comment>
<feature type="binding site" evidence="5">
    <location>
        <position position="20"/>
    </location>
    <ligand>
        <name>Zn(2+)</name>
        <dbReference type="ChEBI" id="CHEBI:29105"/>
    </ligand>
</feature>
<keyword evidence="2 5" id="KW-0862">Zinc</keyword>
<comment type="similarity">
    <text evidence="1 5 6">Belongs to the eukaryotic ribosomal protein eS27 family.</text>
</comment>
<evidence type="ECO:0000313" key="8">
    <source>
        <dbReference type="Proteomes" id="UP000509301"/>
    </source>
</evidence>
<feature type="binding site" evidence="5">
    <location>
        <position position="39"/>
    </location>
    <ligand>
        <name>Zn(2+)</name>
        <dbReference type="ChEBI" id="CHEBI:29105"/>
    </ligand>
</feature>
<feature type="binding site" evidence="5">
    <location>
        <position position="42"/>
    </location>
    <ligand>
        <name>Zn(2+)</name>
        <dbReference type="ChEBI" id="CHEBI:29105"/>
    </ligand>
</feature>
<keyword evidence="3 5" id="KW-0689">Ribosomal protein</keyword>
<dbReference type="OrthoDB" id="5718at2157"/>
<dbReference type="GO" id="GO:0005840">
    <property type="term" value="C:ribosome"/>
    <property type="evidence" value="ECO:0007669"/>
    <property type="project" value="UniProtKB-KW"/>
</dbReference>
<evidence type="ECO:0000256" key="5">
    <source>
        <dbReference type="HAMAP-Rule" id="MF_00371"/>
    </source>
</evidence>
<feature type="zinc finger region" description="C4-type" evidence="5">
    <location>
        <begin position="20"/>
        <end position="42"/>
    </location>
</feature>
<dbReference type="GO" id="GO:1990904">
    <property type="term" value="C:ribonucleoprotein complex"/>
    <property type="evidence" value="ECO:0007669"/>
    <property type="project" value="UniProtKB-KW"/>
</dbReference>
<dbReference type="PROSITE" id="PS01168">
    <property type="entry name" value="RIBOSOMAL_S27E"/>
    <property type="match status" value="1"/>
</dbReference>
<keyword evidence="8" id="KW-1185">Reference proteome</keyword>
<evidence type="ECO:0000256" key="2">
    <source>
        <dbReference type="ARBA" id="ARBA00022833"/>
    </source>
</evidence>
<proteinExistence type="inferred from homology"/>
<protein>
    <recommendedName>
        <fullName evidence="5">Small ribosomal subunit protein eS27</fullName>
    </recommendedName>
</protein>
<evidence type="ECO:0000256" key="6">
    <source>
        <dbReference type="RuleBase" id="RU000671"/>
    </source>
</evidence>
<dbReference type="GO" id="GO:0003735">
    <property type="term" value="F:structural constituent of ribosome"/>
    <property type="evidence" value="ECO:0007669"/>
    <property type="project" value="InterPro"/>
</dbReference>
<dbReference type="InterPro" id="IPR023407">
    <property type="entry name" value="Ribosomal_eS27_Zn-bd_dom_sf"/>
</dbReference>
<dbReference type="InterPro" id="IPR011332">
    <property type="entry name" value="Ribosomal_zn-bd"/>
</dbReference>
<keyword evidence="5 6" id="KW-0479">Metal-binding</keyword>
<dbReference type="GO" id="GO:0008270">
    <property type="term" value="F:zinc ion binding"/>
    <property type="evidence" value="ECO:0007669"/>
    <property type="project" value="UniProtKB-UniRule"/>
</dbReference>
<name>A0A6N0NVN4_9CREN</name>
<comment type="cofactor">
    <cofactor evidence="5 6">
        <name>Zn(2+)</name>
        <dbReference type="ChEBI" id="CHEBI:29105"/>
    </cofactor>
    <text evidence="5 6">Binds 1 zinc ion per subunit.</text>
</comment>
<dbReference type="Gene3D" id="2.20.25.100">
    <property type="entry name" value="Zn-binding ribosomal proteins"/>
    <property type="match status" value="1"/>
</dbReference>
<dbReference type="AlphaFoldDB" id="A0A6N0NVN4"/>
<dbReference type="NCBIfam" id="NF001629">
    <property type="entry name" value="PRK00415.1"/>
    <property type="match status" value="1"/>
</dbReference>
<gene>
    <name evidence="5" type="primary">rps27e</name>
    <name evidence="7" type="ORF">GWK48_02655</name>
</gene>